<dbReference type="GO" id="GO:0005524">
    <property type="term" value="F:ATP binding"/>
    <property type="evidence" value="ECO:0007669"/>
    <property type="project" value="UniProtKB-KW"/>
</dbReference>
<evidence type="ECO:0000256" key="2">
    <source>
        <dbReference type="ARBA" id="ARBA00022741"/>
    </source>
</evidence>
<evidence type="ECO:0000256" key="1">
    <source>
        <dbReference type="ARBA" id="ARBA00022448"/>
    </source>
</evidence>
<sequence>MSEYAVKVSEIRKTYTDSATETVALQDCSFAVKPGEFVSVIGKSGSGKSTLLHCLAGLITPEKGTITIGGTMIQDMNEDRRSDFRLSHIGIVFQFYSLVQELTIEENLRLPFDVNGRQSDHTFLKKLKKLLEIEGLDHKYPAQCSGGQQQRVVIARALAVKPDLLLADEPTGNLDSESARQVFTLLRQCQRLFRQTVVMVTHDLSLAKQADRMLVMEDGGILHAPV</sequence>
<dbReference type="InterPro" id="IPR017911">
    <property type="entry name" value="MacB-like_ATP-bd"/>
</dbReference>
<dbReference type="Gene3D" id="3.40.50.300">
    <property type="entry name" value="P-loop containing nucleotide triphosphate hydrolases"/>
    <property type="match status" value="1"/>
</dbReference>
<keyword evidence="3" id="KW-0067">ATP-binding</keyword>
<dbReference type="GO" id="GO:0005886">
    <property type="term" value="C:plasma membrane"/>
    <property type="evidence" value="ECO:0007669"/>
    <property type="project" value="TreeGrafter"/>
</dbReference>
<dbReference type="InterPro" id="IPR017871">
    <property type="entry name" value="ABC_transporter-like_CS"/>
</dbReference>
<dbReference type="InterPro" id="IPR027417">
    <property type="entry name" value="P-loop_NTPase"/>
</dbReference>
<dbReference type="InterPro" id="IPR015854">
    <property type="entry name" value="ABC_transpr_LolD-like"/>
</dbReference>
<dbReference type="GO" id="GO:0098796">
    <property type="term" value="C:membrane protein complex"/>
    <property type="evidence" value="ECO:0007669"/>
    <property type="project" value="UniProtKB-ARBA"/>
</dbReference>
<dbReference type="GO" id="GO:0016887">
    <property type="term" value="F:ATP hydrolysis activity"/>
    <property type="evidence" value="ECO:0007669"/>
    <property type="project" value="InterPro"/>
</dbReference>
<dbReference type="PANTHER" id="PTHR24220:SF685">
    <property type="entry name" value="ABC TRANSPORTER RELATED"/>
    <property type="match status" value="1"/>
</dbReference>
<gene>
    <name evidence="5" type="ORF">BO223_01115</name>
</gene>
<keyword evidence="2" id="KW-0547">Nucleotide-binding</keyword>
<dbReference type="GO" id="GO:0022857">
    <property type="term" value="F:transmembrane transporter activity"/>
    <property type="evidence" value="ECO:0007669"/>
    <property type="project" value="UniProtKB-ARBA"/>
</dbReference>
<evidence type="ECO:0000313" key="6">
    <source>
        <dbReference type="Proteomes" id="UP000186758"/>
    </source>
</evidence>
<comment type="caution">
    <text evidence="5">The sequence shown here is derived from an EMBL/GenBank/DDBJ whole genome shotgun (WGS) entry which is preliminary data.</text>
</comment>
<evidence type="ECO:0000259" key="4">
    <source>
        <dbReference type="PROSITE" id="PS50893"/>
    </source>
</evidence>
<dbReference type="PANTHER" id="PTHR24220">
    <property type="entry name" value="IMPORT ATP-BINDING PROTEIN"/>
    <property type="match status" value="1"/>
</dbReference>
<dbReference type="SUPFAM" id="SSF52540">
    <property type="entry name" value="P-loop containing nucleoside triphosphate hydrolases"/>
    <property type="match status" value="1"/>
</dbReference>
<dbReference type="Proteomes" id="UP000186758">
    <property type="component" value="Unassembled WGS sequence"/>
</dbReference>
<proteinExistence type="predicted"/>
<dbReference type="InterPro" id="IPR003439">
    <property type="entry name" value="ABC_transporter-like_ATP-bd"/>
</dbReference>
<feature type="domain" description="ABC transporter" evidence="4">
    <location>
        <begin position="6"/>
        <end position="226"/>
    </location>
</feature>
<accession>A0A1Q9YN67</accession>
<dbReference type="PROSITE" id="PS50893">
    <property type="entry name" value="ABC_TRANSPORTER_2"/>
    <property type="match status" value="1"/>
</dbReference>
<dbReference type="AlphaFoldDB" id="A0A1Q9YN67"/>
<dbReference type="CDD" id="cd03255">
    <property type="entry name" value="ABC_MJ0796_LolCDE_FtsE"/>
    <property type="match status" value="1"/>
</dbReference>
<dbReference type="InterPro" id="IPR003593">
    <property type="entry name" value="AAA+_ATPase"/>
</dbReference>
<keyword evidence="1" id="KW-0813">Transport</keyword>
<evidence type="ECO:0000313" key="5">
    <source>
        <dbReference type="EMBL" id="OLU47110.1"/>
    </source>
</evidence>
<dbReference type="Pfam" id="PF00005">
    <property type="entry name" value="ABC_tran"/>
    <property type="match status" value="1"/>
</dbReference>
<dbReference type="FunFam" id="3.40.50.300:FF:000032">
    <property type="entry name" value="Export ABC transporter ATP-binding protein"/>
    <property type="match status" value="1"/>
</dbReference>
<reference evidence="5 6" key="1">
    <citation type="submission" date="2016-11" db="EMBL/GenBank/DDBJ databases">
        <title>Description of two novel members of the family Erysipelotrichaceae: Ileibacterium lipovorans gen. nov., sp. nov. and Dubosiella newyorkensis, gen. nov., sp. nov.</title>
        <authorList>
            <person name="Cox L.M."/>
            <person name="Sohn J."/>
            <person name="Tyrrell K.L."/>
            <person name="Citron D.M."/>
            <person name="Lawson P.A."/>
            <person name="Patel N.B."/>
            <person name="Iizumi T."/>
            <person name="Perez-Perez G.I."/>
            <person name="Goldstein E.J."/>
            <person name="Blaser M.J."/>
        </authorList>
    </citation>
    <scope>NUCLEOTIDE SEQUENCE [LARGE SCALE GENOMIC DNA]</scope>
    <source>
        <strain evidence="5 6">NYU-BL-K8</strain>
    </source>
</reference>
<organism evidence="5 6">
    <name type="scientific">Faecalibaculum rodentium</name>
    <dbReference type="NCBI Taxonomy" id="1702221"/>
    <lineage>
        <taxon>Bacteria</taxon>
        <taxon>Bacillati</taxon>
        <taxon>Bacillota</taxon>
        <taxon>Erysipelotrichia</taxon>
        <taxon>Erysipelotrichales</taxon>
        <taxon>Erysipelotrichaceae</taxon>
        <taxon>Faecalibaculum</taxon>
    </lineage>
</organism>
<dbReference type="SMART" id="SM00382">
    <property type="entry name" value="AAA"/>
    <property type="match status" value="1"/>
</dbReference>
<dbReference type="RefSeq" id="WP_075884600.1">
    <property type="nucleotide sequence ID" value="NZ_JAETTE010000008.1"/>
</dbReference>
<protein>
    <recommendedName>
        <fullName evidence="4">ABC transporter domain-containing protein</fullName>
    </recommendedName>
</protein>
<name>A0A1Q9YN67_9FIRM</name>
<dbReference type="EMBL" id="MPJZ01000010">
    <property type="protein sequence ID" value="OLU47110.1"/>
    <property type="molecule type" value="Genomic_DNA"/>
</dbReference>
<evidence type="ECO:0000256" key="3">
    <source>
        <dbReference type="ARBA" id="ARBA00022840"/>
    </source>
</evidence>
<dbReference type="PROSITE" id="PS00211">
    <property type="entry name" value="ABC_TRANSPORTER_1"/>
    <property type="match status" value="1"/>
</dbReference>